<comment type="caution">
    <text evidence="8">The sequence shown here is derived from an EMBL/GenBank/DDBJ whole genome shotgun (WGS) entry which is preliminary data.</text>
</comment>
<name>A0ABN8LN41_9CNID</name>
<feature type="region of interest" description="Disordered" evidence="5">
    <location>
        <begin position="1925"/>
        <end position="1954"/>
    </location>
</feature>
<sequence>MYFPTVFLISVHNSESTSSAEGGHFGEERSVVDRKPPEICPSRDDDSDTKIERVLLIDERNEIDRICQLYVMRDNNEEDAKMAIRILEQAMNLLHSDFIAKSRCRLRDVFELVSKLDSRSFKTPSGHDLQVLEHGEELFWTWGGEKGVSCSVKHGIIILDPGNAHFYARLVNVLGAFATETSEFQIAEKAFSILIELNEQSDSTSRLRGMGASFNNRGCILLITGEYKQASSDFQNSLRHLNCCKKKQSCFSGIDSMMTAVESNTCRLDMSCRYFSKAVTEQKRLVEKCKAKDNELPFQTAFTVLLNQANLYTTLAMFAKAEKELKFLKTLCKKLKRDECDLLLNFVHLQLCEVLLLRAKHDEAERAFPFEALTSASVQELMPVFQGLHLNVRIESFEKMIDVLVQIGKIKFACELLEKGLKIVKKVFGFDHFDFASLLYKQGTILTLMGQLASALKKFEDAKEIWRLIFGEKHQLLINCYTSLGDIAFRLDRAGESRLYFQRAMENVEIIHQVSLPDQLSMRYLELTRSTKDNSHSEYQRREIQEEIVEGLVAEYGLALAVLVRQLGVKDIHASRKKKQKGKQPQFGKVVRVRHLESTFVISQKCMRDLLQSGKTFLQHGMTKEALAFFKQAGRYGMTNNIACPNAALVHLCTIISQAKLTIKNKLKIPALSSYLEDVKAEAEANGNEESIEGHSEEEEEEEEKLTFDNQMTLKLLLIFFLLLSIHLQTHDTTFAAYDFYASQFPNDDRCFLTLDGALQVYASRTSVTCNGKTAVQDVFVSSAIFENKSDWEGHLSGKPLFRSLAWRSNKPSCNLVASLSSPFFMDVDDVKKLEQKVLHSFQEFFQLKSLGFERNATQAVVDLTCCCEQDIMTCGSRIELLPLCLLEQVSQSKIPNECRIISEMNPGLCERITCMNFTDKQTTCAMFSKISLWFLKNCTWEETSALRPQDECLVLTVLDPVRARVTLWQKDISIMQKVQVIRITDSTTQLDEMSRELNFREDFCSSSSPCCKAIEQFAIERFSETLTSTHGVRSKGSVVRRQCAFLDEPQYANDNCLKAAVPPSKEFQRKGECSPVYSEENQEAERTEIQVGTFEILTEFSRLSRQLSDKEIQPEDDIVTATTLSALDGMASPPDEEPMSYPKVCLTSNGGSEEIISGNFELTTCSFKHDSERGDSARLERDHSVSTEADQLSLEKKQTETRAKEDSVFLGRTLFEEDMKSRRSFITDFQERLRKKDTWQEMKSKVLDVSAKKVFNGEISSFVEGPRDEASQSVFGKNSFAIFGGEDEEDRDQSDRKKEHSTVSCEVSEGHENEGIIPNDKGEESQNRGRDHSSSESLIDSRNQKRTGENQASNDKTAFVKTPPNPGDMNVTANEPCVVEIIEESLVGRNSVLQKREGIQTNEAQRKCKINCKTAANDVPKPGVEDGGEAVVSGSLKKNVAPFQGDQNRSLALVELAMKRAESHVGSHGKINPRQLEDGRDSDTCGELGPEAAKNGGDKELSIKAGRETGVLPLLPLESRLTVGCFASNSPPQSSKDVFDGPNSPNSNTQDQEKVETSAQTLSPRENDAENDYCSRSFSQTANQVFSAPPFLISEDNSKDWMQPKSRSAFYGGDAVADGCTPGVPFQQSEHAAASPALKAVCSYQSNVKKEKIILEGGRASEGSGGSKNIDEQKHIRNHCPNNFGNPDVIDGSVEQTSSNVTNASHSSPNFGGARPKQGFLVAGKDYSDSAGRVDLTPAYPPGKIGYGLDPKFVERHAVINSLQTSKLYNTNVNVATWDDPRETHIREHYFSARTFGNVNSMPRITTYGPPNSHLSNNSCQNSFKKVVFTGSSTIESSVHTRTLSQAPLPEQDESWHFPALLVNSEHCVQTGYFPARDSGECAKYLNQGALQQDCEPLFDNSMSRSSYQEMRSLADEFMIEQGSQGEAPGYSDSYTEGGSAGVNKLKPNSNQGSQESLLECLRMVMSTTVNLFASINASEEQVKNDKNKDQHTEKLSIQEEAVGHNCDRTGTDGEAYLEERAASLPRNERATDTEEEDHTSPVQESPRPACGHYQRRCLVRFPCCGRFYPCHRCHNESAACTDDQARAINATHIRCTICYHEQVIDEGSQKCRGCNLKLADYFCAICKHFTSLDKNPFHCDKCGICRIHRDKSFHCNVCNVCLDKRLQGKHKCRPDSGHDECCICLEDAFSGCQILPCSHKVHKDCAIAMIQNGM</sequence>
<evidence type="ECO:0000313" key="9">
    <source>
        <dbReference type="Proteomes" id="UP001159427"/>
    </source>
</evidence>
<organism evidence="8 9">
    <name type="scientific">Porites evermanni</name>
    <dbReference type="NCBI Taxonomy" id="104178"/>
    <lineage>
        <taxon>Eukaryota</taxon>
        <taxon>Metazoa</taxon>
        <taxon>Cnidaria</taxon>
        <taxon>Anthozoa</taxon>
        <taxon>Hexacorallia</taxon>
        <taxon>Scleractinia</taxon>
        <taxon>Fungiina</taxon>
        <taxon>Poritidae</taxon>
        <taxon>Porites</taxon>
    </lineage>
</organism>
<keyword evidence="1" id="KW-0479">Metal-binding</keyword>
<accession>A0ABN8LN41</accession>
<feature type="region of interest" description="Disordered" evidence="5">
    <location>
        <begin position="16"/>
        <end position="46"/>
    </location>
</feature>
<dbReference type="InterPro" id="IPR037275">
    <property type="entry name" value="Znf_CTCHY_sf"/>
</dbReference>
<evidence type="ECO:0000256" key="2">
    <source>
        <dbReference type="ARBA" id="ARBA00022771"/>
    </source>
</evidence>
<evidence type="ECO:0000256" key="1">
    <source>
        <dbReference type="ARBA" id="ARBA00022723"/>
    </source>
</evidence>
<feature type="compositionally biased region" description="Basic and acidic residues" evidence="5">
    <location>
        <begin position="24"/>
        <end position="46"/>
    </location>
</feature>
<keyword evidence="2 4" id="KW-0863">Zinc-finger</keyword>
<dbReference type="SUPFAM" id="SSF161245">
    <property type="entry name" value="Zinc hairpin stack"/>
    <property type="match status" value="1"/>
</dbReference>
<feature type="region of interest" description="Disordered" evidence="5">
    <location>
        <begin position="1527"/>
        <end position="1573"/>
    </location>
</feature>
<proteinExistence type="predicted"/>
<dbReference type="EMBL" id="CALNXI010000091">
    <property type="protein sequence ID" value="CAH3018586.1"/>
    <property type="molecule type" value="Genomic_DNA"/>
</dbReference>
<feature type="compositionally biased region" description="Basic and acidic residues" evidence="5">
    <location>
        <begin position="1309"/>
        <end position="1335"/>
    </location>
</feature>
<dbReference type="SUPFAM" id="SSF161219">
    <property type="entry name" value="CHY zinc finger-like"/>
    <property type="match status" value="1"/>
</dbReference>
<feature type="region of interest" description="Disordered" evidence="5">
    <location>
        <begin position="1464"/>
        <end position="1502"/>
    </location>
</feature>
<evidence type="ECO:0000256" key="3">
    <source>
        <dbReference type="ARBA" id="ARBA00022833"/>
    </source>
</evidence>
<feature type="region of interest" description="Disordered" evidence="5">
    <location>
        <begin position="1174"/>
        <end position="1199"/>
    </location>
</feature>
<dbReference type="SUPFAM" id="SSF48452">
    <property type="entry name" value="TPR-like"/>
    <property type="match status" value="2"/>
</dbReference>
<feature type="domain" description="CHY-type" evidence="6">
    <location>
        <begin position="2045"/>
        <end position="2118"/>
    </location>
</feature>
<evidence type="ECO:0000313" key="8">
    <source>
        <dbReference type="EMBL" id="CAH3018586.1"/>
    </source>
</evidence>
<dbReference type="Pfam" id="PF05495">
    <property type="entry name" value="zf-CHY"/>
    <property type="match status" value="1"/>
</dbReference>
<dbReference type="PROSITE" id="PS51266">
    <property type="entry name" value="ZF_CHY"/>
    <property type="match status" value="1"/>
</dbReference>
<keyword evidence="3" id="KW-0862">Zinc</keyword>
<gene>
    <name evidence="8" type="ORF">PEVE_00043909</name>
</gene>
<dbReference type="InterPro" id="IPR037274">
    <property type="entry name" value="Znf_CHY_sf"/>
</dbReference>
<feature type="compositionally biased region" description="Polar residues" evidence="5">
    <location>
        <begin position="1528"/>
        <end position="1537"/>
    </location>
</feature>
<evidence type="ECO:0000256" key="4">
    <source>
        <dbReference type="PROSITE-ProRule" id="PRU00601"/>
    </source>
</evidence>
<dbReference type="PANTHER" id="PTHR21319:SF53">
    <property type="entry name" value="RING FINGER AND CHY ZINC FINGER DOMAIN-CONTAINING PROTEIN 1"/>
    <property type="match status" value="1"/>
</dbReference>
<feature type="domain" description="CTCHY-type" evidence="7">
    <location>
        <begin position="2120"/>
        <end position="2182"/>
    </location>
</feature>
<dbReference type="InterPro" id="IPR019734">
    <property type="entry name" value="TPR_rpt"/>
</dbReference>
<feature type="compositionally biased region" description="Basic and acidic residues" evidence="5">
    <location>
        <begin position="1174"/>
        <end position="1186"/>
    </location>
</feature>
<dbReference type="Pfam" id="PF13424">
    <property type="entry name" value="TPR_12"/>
    <property type="match status" value="1"/>
</dbReference>
<dbReference type="PANTHER" id="PTHR21319">
    <property type="entry name" value="RING FINGER AND CHY ZINC FINGER DOMAIN-CONTAINING PROTEIN 1"/>
    <property type="match status" value="1"/>
</dbReference>
<feature type="region of interest" description="Disordered" evidence="5">
    <location>
        <begin position="1283"/>
        <end position="1371"/>
    </location>
</feature>
<reference evidence="8 9" key="1">
    <citation type="submission" date="2022-05" db="EMBL/GenBank/DDBJ databases">
        <authorList>
            <consortium name="Genoscope - CEA"/>
            <person name="William W."/>
        </authorList>
    </citation>
    <scope>NUCLEOTIDE SEQUENCE [LARGE SCALE GENOMIC DNA]</scope>
</reference>
<dbReference type="Gene3D" id="1.25.40.10">
    <property type="entry name" value="Tetratricopeptide repeat domain"/>
    <property type="match status" value="2"/>
</dbReference>
<dbReference type="InterPro" id="IPR011990">
    <property type="entry name" value="TPR-like_helical_dom_sf"/>
</dbReference>
<feature type="region of interest" description="Disordered" evidence="5">
    <location>
        <begin position="2023"/>
        <end position="2049"/>
    </location>
</feature>
<dbReference type="InterPro" id="IPR008913">
    <property type="entry name" value="Znf_CHY"/>
</dbReference>
<evidence type="ECO:0000259" key="7">
    <source>
        <dbReference type="PROSITE" id="PS51270"/>
    </source>
</evidence>
<keyword evidence="9" id="KW-1185">Reference proteome</keyword>
<evidence type="ECO:0000259" key="6">
    <source>
        <dbReference type="PROSITE" id="PS51266"/>
    </source>
</evidence>
<dbReference type="InterPro" id="IPR017921">
    <property type="entry name" value="Znf_CTCHY"/>
</dbReference>
<feature type="compositionally biased region" description="Basic and acidic residues" evidence="5">
    <location>
        <begin position="2023"/>
        <end position="2034"/>
    </location>
</feature>
<evidence type="ECO:0000256" key="5">
    <source>
        <dbReference type="SAM" id="MobiDB-lite"/>
    </source>
</evidence>
<protein>
    <submittedName>
        <fullName evidence="8">Uncharacterized protein</fullName>
    </submittedName>
</protein>
<dbReference type="PROSITE" id="PS51270">
    <property type="entry name" value="ZF_CTCHY"/>
    <property type="match status" value="1"/>
</dbReference>
<feature type="region of interest" description="Disordered" evidence="5">
    <location>
        <begin position="686"/>
        <end position="705"/>
    </location>
</feature>
<dbReference type="SMART" id="SM00028">
    <property type="entry name" value="TPR"/>
    <property type="match status" value="4"/>
</dbReference>
<dbReference type="Proteomes" id="UP001159427">
    <property type="component" value="Unassembled WGS sequence"/>
</dbReference>